<dbReference type="AlphaFoldDB" id="A0A1F6MA28"/>
<feature type="signal peptide" evidence="1">
    <location>
        <begin position="1"/>
        <end position="24"/>
    </location>
</feature>
<organism evidence="2 3">
    <name type="scientific">Candidatus Magasanikbacteria bacterium RIFCSPHIGHO2_02_FULL_47_14</name>
    <dbReference type="NCBI Taxonomy" id="1798680"/>
    <lineage>
        <taxon>Bacteria</taxon>
        <taxon>Candidatus Magasanikiibacteriota</taxon>
    </lineage>
</organism>
<dbReference type="EMBL" id="MFQB01000014">
    <property type="protein sequence ID" value="OGH68486.1"/>
    <property type="molecule type" value="Genomic_DNA"/>
</dbReference>
<evidence type="ECO:0000313" key="2">
    <source>
        <dbReference type="EMBL" id="OGH68486.1"/>
    </source>
</evidence>
<proteinExistence type="predicted"/>
<reference evidence="2 3" key="1">
    <citation type="journal article" date="2016" name="Nat. Commun.">
        <title>Thousands of microbial genomes shed light on interconnected biogeochemical processes in an aquifer system.</title>
        <authorList>
            <person name="Anantharaman K."/>
            <person name="Brown C.T."/>
            <person name="Hug L.A."/>
            <person name="Sharon I."/>
            <person name="Castelle C.J."/>
            <person name="Probst A.J."/>
            <person name="Thomas B.C."/>
            <person name="Singh A."/>
            <person name="Wilkins M.J."/>
            <person name="Karaoz U."/>
            <person name="Brodie E.L."/>
            <person name="Williams K.H."/>
            <person name="Hubbard S.S."/>
            <person name="Banfield J.F."/>
        </authorList>
    </citation>
    <scope>NUCLEOTIDE SEQUENCE [LARGE SCALE GENOMIC DNA]</scope>
</reference>
<dbReference type="PROSITE" id="PS51257">
    <property type="entry name" value="PROKAR_LIPOPROTEIN"/>
    <property type="match status" value="1"/>
</dbReference>
<dbReference type="STRING" id="1798680.A3J66_04095"/>
<protein>
    <recommendedName>
        <fullName evidence="4">Lipoprotein</fullName>
    </recommendedName>
</protein>
<name>A0A1F6MA28_9BACT</name>
<feature type="chain" id="PRO_5009525622" description="Lipoprotein" evidence="1">
    <location>
        <begin position="25"/>
        <end position="199"/>
    </location>
</feature>
<evidence type="ECO:0000256" key="1">
    <source>
        <dbReference type="SAM" id="SignalP"/>
    </source>
</evidence>
<keyword evidence="1" id="KW-0732">Signal</keyword>
<accession>A0A1F6MA28</accession>
<dbReference type="Proteomes" id="UP000176282">
    <property type="component" value="Unassembled WGS sequence"/>
</dbReference>
<sequence length="199" mass="22322">MKLCLSFFLSLLLVLGGGCSSPAAYETFSFGELGFSVELPLAKEKVTTRYLVCDKEGGCDSDSTAFGAFYNEDNKETNFLSSADSEWSPSRGASLQDISGIEKRGERYFVLASKNFEYEIHPIRLEEDKGKKIIFFDAKKDFYKELADKDPANYANLPQIYAAVFNTKSSTFSTAILYFDTSTVPLESWDKILSSFTFY</sequence>
<gene>
    <name evidence="2" type="ORF">A3J66_04095</name>
</gene>
<evidence type="ECO:0000313" key="3">
    <source>
        <dbReference type="Proteomes" id="UP000176282"/>
    </source>
</evidence>
<evidence type="ECO:0008006" key="4">
    <source>
        <dbReference type="Google" id="ProtNLM"/>
    </source>
</evidence>
<comment type="caution">
    <text evidence="2">The sequence shown here is derived from an EMBL/GenBank/DDBJ whole genome shotgun (WGS) entry which is preliminary data.</text>
</comment>